<organism evidence="4 5">
    <name type="scientific">Streptomyces xantholiticus</name>
    <dbReference type="NCBI Taxonomy" id="68285"/>
    <lineage>
        <taxon>Bacteria</taxon>
        <taxon>Bacillati</taxon>
        <taxon>Actinomycetota</taxon>
        <taxon>Actinomycetes</taxon>
        <taxon>Kitasatosporales</taxon>
        <taxon>Streptomycetaceae</taxon>
        <taxon>Streptomyces</taxon>
    </lineage>
</organism>
<keyword evidence="5" id="KW-1185">Reference proteome</keyword>
<reference evidence="4 5" key="1">
    <citation type="submission" date="2024-06" db="EMBL/GenBank/DDBJ databases">
        <title>The Natural Products Discovery Center: Release of the First 8490 Sequenced Strains for Exploring Actinobacteria Biosynthetic Diversity.</title>
        <authorList>
            <person name="Kalkreuter E."/>
            <person name="Kautsar S.A."/>
            <person name="Yang D."/>
            <person name="Bader C.D."/>
            <person name="Teijaro C.N."/>
            <person name="Fluegel L."/>
            <person name="Davis C.M."/>
            <person name="Simpson J.R."/>
            <person name="Lauterbach L."/>
            <person name="Steele A.D."/>
            <person name="Gui C."/>
            <person name="Meng S."/>
            <person name="Li G."/>
            <person name="Viehrig K."/>
            <person name="Ye F."/>
            <person name="Su P."/>
            <person name="Kiefer A.F."/>
            <person name="Nichols A."/>
            <person name="Cepeda A.J."/>
            <person name="Yan W."/>
            <person name="Fan B."/>
            <person name="Jiang Y."/>
            <person name="Adhikari A."/>
            <person name="Zheng C.-J."/>
            <person name="Schuster L."/>
            <person name="Cowan T.M."/>
            <person name="Smanski M.J."/>
            <person name="Chevrette M.G."/>
            <person name="De Carvalho L.P.S."/>
            <person name="Shen B."/>
        </authorList>
    </citation>
    <scope>NUCLEOTIDE SEQUENCE [LARGE SCALE GENOMIC DNA]</scope>
    <source>
        <strain evidence="4 5">NPDC000837</strain>
    </source>
</reference>
<dbReference type="GO" id="GO:0004497">
    <property type="term" value="F:monooxygenase activity"/>
    <property type="evidence" value="ECO:0007669"/>
    <property type="project" value="UniProtKB-KW"/>
</dbReference>
<dbReference type="EMBL" id="JBEPBX010000016">
    <property type="protein sequence ID" value="MER6615495.1"/>
    <property type="molecule type" value="Genomic_DNA"/>
</dbReference>
<evidence type="ECO:0000313" key="4">
    <source>
        <dbReference type="EMBL" id="MER6615495.1"/>
    </source>
</evidence>
<evidence type="ECO:0000256" key="1">
    <source>
        <dbReference type="ARBA" id="ARBA00023002"/>
    </source>
</evidence>
<dbReference type="PANTHER" id="PTHR13789">
    <property type="entry name" value="MONOOXYGENASE"/>
    <property type="match status" value="1"/>
</dbReference>
<sequence>MSGLHVIVVGGGIGGLALAGMLRRSGVEVTVLERAAELRIGLGLTFWPNAAMALRSFGQDMFDAVRTVAQPFDQARMETAAGHTVTTIDLSRWRRQYGVAGLGVTHSDLVRALGEVSGVPVRFGAEVVSVTEDGKVSLADGETLSADVVVGADGVGSAVRKAMLPPGHAEPRGPSMSGWQGVAPGGSPEFPGFDVVFGPTGVCGILGLPGERTYWFMQAPADAPPGGDGWSETVRELVQATPEDLMWRDSARDRAPGRAWGRGRVTLLGDAAHPVLPTVGQGACLAVEDAGVLARRLTAAGDPVAALRRYEADRYERVTKTYKRARGLRRMQQLTPALRNPLVSAVPDGLLGRMFTESAEPIAEFR</sequence>
<dbReference type="RefSeq" id="WP_351977051.1">
    <property type="nucleotide sequence ID" value="NZ_JBEPBX010000016.1"/>
</dbReference>
<dbReference type="PRINTS" id="PR00420">
    <property type="entry name" value="RNGMNOXGNASE"/>
</dbReference>
<accession>A0ABV1UXI3</accession>
<feature type="domain" description="FAD-binding" evidence="3">
    <location>
        <begin position="5"/>
        <end position="324"/>
    </location>
</feature>
<dbReference type="InterPro" id="IPR036188">
    <property type="entry name" value="FAD/NAD-bd_sf"/>
</dbReference>
<dbReference type="Proteomes" id="UP001445472">
    <property type="component" value="Unassembled WGS sequence"/>
</dbReference>
<keyword evidence="1" id="KW-0560">Oxidoreductase</keyword>
<evidence type="ECO:0000259" key="3">
    <source>
        <dbReference type="Pfam" id="PF01494"/>
    </source>
</evidence>
<keyword evidence="2 4" id="KW-0503">Monooxygenase</keyword>
<proteinExistence type="predicted"/>
<dbReference type="Pfam" id="PF01494">
    <property type="entry name" value="FAD_binding_3"/>
    <property type="match status" value="1"/>
</dbReference>
<dbReference type="SUPFAM" id="SSF51905">
    <property type="entry name" value="FAD/NAD(P)-binding domain"/>
    <property type="match status" value="1"/>
</dbReference>
<dbReference type="PANTHER" id="PTHR13789:SF309">
    <property type="entry name" value="PUTATIVE (AFU_ORTHOLOGUE AFUA_6G14510)-RELATED"/>
    <property type="match status" value="1"/>
</dbReference>
<protein>
    <submittedName>
        <fullName evidence="4">FAD-dependent monooxygenase</fullName>
    </submittedName>
</protein>
<dbReference type="InterPro" id="IPR050493">
    <property type="entry name" value="FAD-dep_Monooxygenase_BioMet"/>
</dbReference>
<dbReference type="Gene3D" id="3.50.50.60">
    <property type="entry name" value="FAD/NAD(P)-binding domain"/>
    <property type="match status" value="1"/>
</dbReference>
<evidence type="ECO:0000313" key="5">
    <source>
        <dbReference type="Proteomes" id="UP001445472"/>
    </source>
</evidence>
<comment type="caution">
    <text evidence="4">The sequence shown here is derived from an EMBL/GenBank/DDBJ whole genome shotgun (WGS) entry which is preliminary data.</text>
</comment>
<evidence type="ECO:0000256" key="2">
    <source>
        <dbReference type="ARBA" id="ARBA00023033"/>
    </source>
</evidence>
<gene>
    <name evidence="4" type="ORF">ABT276_19455</name>
</gene>
<dbReference type="InterPro" id="IPR002938">
    <property type="entry name" value="FAD-bd"/>
</dbReference>
<name>A0ABV1UXI3_9ACTN</name>